<keyword evidence="17" id="KW-0676">Redox-active center</keyword>
<evidence type="ECO:0000313" key="23">
    <source>
        <dbReference type="Proteomes" id="UP000663419"/>
    </source>
</evidence>
<comment type="subcellular location">
    <subcellularLocation>
        <location evidence="3">Mitochondrion inner membrane</location>
        <topology evidence="3">Single-pass type II membrane protein</topology>
        <orientation evidence="3">Intermembrane side</orientation>
    </subcellularLocation>
</comment>
<dbReference type="VEuPathDB" id="FungiDB:I7I53_05584"/>
<dbReference type="InterPro" id="IPR039289">
    <property type="entry name" value="CHCHD4"/>
</dbReference>
<proteinExistence type="predicted"/>
<dbReference type="Gene3D" id="1.10.287.2900">
    <property type="match status" value="1"/>
</dbReference>
<evidence type="ECO:0000256" key="4">
    <source>
        <dbReference type="ARBA" id="ARBA00013714"/>
    </source>
</evidence>
<dbReference type="PROSITE" id="PS51808">
    <property type="entry name" value="CHCH"/>
    <property type="match status" value="1"/>
</dbReference>
<keyword evidence="9" id="KW-0809">Transit peptide</keyword>
<feature type="region of interest" description="Disordered" evidence="20">
    <location>
        <begin position="225"/>
        <end position="295"/>
    </location>
</feature>
<dbReference type="InterPro" id="IPR010625">
    <property type="entry name" value="CHCH"/>
</dbReference>
<feature type="compositionally biased region" description="Low complexity" evidence="20">
    <location>
        <begin position="106"/>
        <end position="119"/>
    </location>
</feature>
<evidence type="ECO:0000256" key="9">
    <source>
        <dbReference type="ARBA" id="ARBA00022946"/>
    </source>
</evidence>
<organism evidence="22 23">
    <name type="scientific">Ajellomyces capsulatus (strain H88)</name>
    <name type="common">Darling's disease fungus</name>
    <name type="synonym">Histoplasma capsulatum</name>
    <dbReference type="NCBI Taxonomy" id="544711"/>
    <lineage>
        <taxon>Eukaryota</taxon>
        <taxon>Fungi</taxon>
        <taxon>Dikarya</taxon>
        <taxon>Ascomycota</taxon>
        <taxon>Pezizomycotina</taxon>
        <taxon>Eurotiomycetes</taxon>
        <taxon>Eurotiomycetidae</taxon>
        <taxon>Onygenales</taxon>
        <taxon>Ajellomycetaceae</taxon>
        <taxon>Histoplasma</taxon>
    </lineage>
</organism>
<keyword evidence="12" id="KW-0560">Oxidoreductase</keyword>
<protein>
    <recommendedName>
        <fullName evidence="4">Mitochondrial intermembrane space import and assembly protein 40</fullName>
    </recommendedName>
    <alternativeName>
        <fullName evidence="19">Mitochondrial import inner membrane translocase TIM40</fullName>
    </alternativeName>
</protein>
<comment type="cofactor">
    <cofactor evidence="1">
        <name>Zn(2+)</name>
        <dbReference type="ChEBI" id="CHEBI:29105"/>
    </cofactor>
</comment>
<evidence type="ECO:0000256" key="14">
    <source>
        <dbReference type="ARBA" id="ARBA00023128"/>
    </source>
</evidence>
<keyword evidence="14" id="KW-0496">Mitochondrion</keyword>
<dbReference type="GO" id="GO:0045041">
    <property type="term" value="P:protein import into mitochondrial intermembrane space"/>
    <property type="evidence" value="ECO:0007669"/>
    <property type="project" value="InterPro"/>
</dbReference>
<feature type="region of interest" description="Disordered" evidence="20">
    <location>
        <begin position="101"/>
        <end position="168"/>
    </location>
</feature>
<evidence type="ECO:0000256" key="2">
    <source>
        <dbReference type="ARBA" id="ARBA00001973"/>
    </source>
</evidence>
<dbReference type="GO" id="GO:0015035">
    <property type="term" value="F:protein-disulfide reductase activity"/>
    <property type="evidence" value="ECO:0007669"/>
    <property type="project" value="InterPro"/>
</dbReference>
<evidence type="ECO:0000256" key="1">
    <source>
        <dbReference type="ARBA" id="ARBA00001947"/>
    </source>
</evidence>
<dbReference type="EMBL" id="CP069106">
    <property type="protein sequence ID" value="QSS57175.1"/>
    <property type="molecule type" value="Genomic_DNA"/>
</dbReference>
<keyword evidence="7" id="KW-0999">Mitochondrion inner membrane</keyword>
<evidence type="ECO:0000256" key="19">
    <source>
        <dbReference type="ARBA" id="ARBA00033150"/>
    </source>
</evidence>
<feature type="domain" description="CHCH" evidence="21">
    <location>
        <begin position="187"/>
        <end position="223"/>
    </location>
</feature>
<dbReference type="FunFam" id="1.10.287.2900:FF:000002">
    <property type="entry name" value="Mitochondrial intermembrane space import and assembly protein"/>
    <property type="match status" value="1"/>
</dbReference>
<evidence type="ECO:0000256" key="16">
    <source>
        <dbReference type="ARBA" id="ARBA00023157"/>
    </source>
</evidence>
<evidence type="ECO:0000256" key="17">
    <source>
        <dbReference type="ARBA" id="ARBA00023284"/>
    </source>
</evidence>
<sequence length="295" mass="32023">MMFRPASRSCFRIAFSAPKPVRFAQAKRFINTDSASPSRKPSSWKGTALRWALAVGVVYYYNTSTVFAEEPGFSFQPPTFTSNESEDDTSLPTLDSITAAKRAKATSKPPSTPPKSETITPPPPSSTEKPDLPPTTEIETAPSEAQSKLLTPGELEEEADSEGAFNPETGEINWDCPCLGGMAHGPCGEEFRAAFSCFVYSTEDPKGMDCIDKFEGMQNCFRQHPEIYPSETEEEGVDAQLSEGSAQSSNTETPPETKAPDSTRDLQEKHAESPAVAISSTEKNPKVESKTSTTL</sequence>
<dbReference type="PANTHER" id="PTHR21622:SF0">
    <property type="entry name" value="COILED-COIL-HELIX-COILED-COIL-HELIX DOMAIN CONTAINING 4"/>
    <property type="match status" value="1"/>
</dbReference>
<evidence type="ECO:0000256" key="6">
    <source>
        <dbReference type="ARBA" id="ARBA00022692"/>
    </source>
</evidence>
<dbReference type="Pfam" id="PF06747">
    <property type="entry name" value="CHCH"/>
    <property type="match status" value="1"/>
</dbReference>
<evidence type="ECO:0000256" key="13">
    <source>
        <dbReference type="ARBA" id="ARBA00023010"/>
    </source>
</evidence>
<name>A0A8A1LVE6_AJEC8</name>
<keyword evidence="16" id="KW-1015">Disulfide bond</keyword>
<evidence type="ECO:0000259" key="21">
    <source>
        <dbReference type="Pfam" id="PF06747"/>
    </source>
</evidence>
<evidence type="ECO:0000256" key="3">
    <source>
        <dbReference type="ARBA" id="ARBA00004164"/>
    </source>
</evidence>
<feature type="compositionally biased region" description="Polar residues" evidence="20">
    <location>
        <begin position="242"/>
        <end position="254"/>
    </location>
</feature>
<evidence type="ECO:0000256" key="12">
    <source>
        <dbReference type="ARBA" id="ARBA00023002"/>
    </source>
</evidence>
<dbReference type="GO" id="GO:0005758">
    <property type="term" value="C:mitochondrial intermembrane space"/>
    <property type="evidence" value="ECO:0007669"/>
    <property type="project" value="TreeGrafter"/>
</dbReference>
<evidence type="ECO:0000256" key="5">
    <source>
        <dbReference type="ARBA" id="ARBA00022448"/>
    </source>
</evidence>
<keyword evidence="11" id="KW-1133">Transmembrane helix</keyword>
<gene>
    <name evidence="22" type="primary">MIA40</name>
    <name evidence="22" type="ORF">I7I53_05584</name>
</gene>
<evidence type="ECO:0000256" key="7">
    <source>
        <dbReference type="ARBA" id="ARBA00022792"/>
    </source>
</evidence>
<feature type="compositionally biased region" description="Basic and acidic residues" evidence="20">
    <location>
        <begin position="258"/>
        <end position="272"/>
    </location>
</feature>
<comment type="cofactor">
    <cofactor evidence="2">
        <name>Cu(2+)</name>
        <dbReference type="ChEBI" id="CHEBI:29036"/>
    </cofactor>
</comment>
<keyword evidence="5" id="KW-0813">Transport</keyword>
<evidence type="ECO:0000313" key="22">
    <source>
        <dbReference type="EMBL" id="QSS57175.1"/>
    </source>
</evidence>
<dbReference type="Proteomes" id="UP000663419">
    <property type="component" value="Chromosome 5"/>
</dbReference>
<evidence type="ECO:0000256" key="18">
    <source>
        <dbReference type="ARBA" id="ARBA00024980"/>
    </source>
</evidence>
<accession>A0A8A1LVE6</accession>
<keyword evidence="13" id="KW-0811">Translocation</keyword>
<evidence type="ECO:0000256" key="11">
    <source>
        <dbReference type="ARBA" id="ARBA00022989"/>
    </source>
</evidence>
<evidence type="ECO:0000256" key="10">
    <source>
        <dbReference type="ARBA" id="ARBA00022968"/>
    </source>
</evidence>
<keyword evidence="8" id="KW-0653">Protein transport</keyword>
<comment type="function">
    <text evidence="18">Required for the import and folding of small cysteine-containing proteins (small Tim) in the mitochondrial intermembrane space (IMS). Forms a redox cycle with ERV1 that involves a disulfide relay system. Precursor proteins to be imported into the IMS are translocated in their reduced form into the mitochondria. The oxidized form of MIA40 forms a transient intermolecular disulfide bridge with the reduced precursor protein, resulting in oxidation of the precursor protein that now contains an intramolecular disulfide bond and is able to undergo folding in the IMS.</text>
</comment>
<keyword evidence="6" id="KW-0812">Transmembrane</keyword>
<dbReference type="PANTHER" id="PTHR21622">
    <property type="entry name" value="COILED-COIL-HELIX-COILED-COIL-HELIX DOMAIN CONTAINING 4"/>
    <property type="match status" value="1"/>
</dbReference>
<evidence type="ECO:0000256" key="15">
    <source>
        <dbReference type="ARBA" id="ARBA00023136"/>
    </source>
</evidence>
<keyword evidence="15" id="KW-0472">Membrane</keyword>
<keyword evidence="10" id="KW-0735">Signal-anchor</keyword>
<evidence type="ECO:0000256" key="20">
    <source>
        <dbReference type="SAM" id="MobiDB-lite"/>
    </source>
</evidence>
<dbReference type="AlphaFoldDB" id="A0A8A1LVE6"/>
<dbReference type="GO" id="GO:0005743">
    <property type="term" value="C:mitochondrial inner membrane"/>
    <property type="evidence" value="ECO:0007669"/>
    <property type="project" value="UniProtKB-SubCell"/>
</dbReference>
<reference evidence="22" key="1">
    <citation type="submission" date="2021-01" db="EMBL/GenBank/DDBJ databases">
        <title>Chromosome-level genome assembly of a human fungal pathogen reveals clustering of transcriptionally co-regulated genes.</title>
        <authorList>
            <person name="Voorhies M."/>
            <person name="Cohen S."/>
            <person name="Shea T.P."/>
            <person name="Petrus S."/>
            <person name="Munoz J.F."/>
            <person name="Poplawski S."/>
            <person name="Goldman W.E."/>
            <person name="Michael T."/>
            <person name="Cuomo C.A."/>
            <person name="Sil A."/>
            <person name="Beyhan S."/>
        </authorList>
    </citation>
    <scope>NUCLEOTIDE SEQUENCE</scope>
    <source>
        <strain evidence="22">H88</strain>
    </source>
</reference>
<evidence type="ECO:0000256" key="8">
    <source>
        <dbReference type="ARBA" id="ARBA00022927"/>
    </source>
</evidence>